<dbReference type="PANTHER" id="PTHR43335">
    <property type="entry name" value="ABC TRANSPORTER, ATP-BINDING PROTEIN"/>
    <property type="match status" value="1"/>
</dbReference>
<evidence type="ECO:0000313" key="4">
    <source>
        <dbReference type="EMBL" id="NEE08880.1"/>
    </source>
</evidence>
<name>A0A6G3WUB3_9ACTN</name>
<dbReference type="GO" id="GO:0005524">
    <property type="term" value="F:ATP binding"/>
    <property type="evidence" value="ECO:0007669"/>
    <property type="project" value="UniProtKB-KW"/>
</dbReference>
<sequence length="52" mass="5486">MIEAVGLTKRYGAKTAVDDLSFEVRPGAVTGFLGPNGSGKSTTMRMILGLDR</sequence>
<dbReference type="InterPro" id="IPR003439">
    <property type="entry name" value="ABC_transporter-like_ATP-bd"/>
</dbReference>
<keyword evidence="4" id="KW-0067">ATP-binding</keyword>
<proteinExistence type="inferred from homology"/>
<dbReference type="SUPFAM" id="SSF52540">
    <property type="entry name" value="P-loop containing nucleoside triphosphate hydrolases"/>
    <property type="match status" value="1"/>
</dbReference>
<feature type="domain" description="ABC transporter" evidence="3">
    <location>
        <begin position="18"/>
        <end position="50"/>
    </location>
</feature>
<reference evidence="4" key="1">
    <citation type="submission" date="2020-01" db="EMBL/GenBank/DDBJ databases">
        <title>Insect and environment-associated Actinomycetes.</title>
        <authorList>
            <person name="Currrie C."/>
            <person name="Chevrette M."/>
            <person name="Carlson C."/>
            <person name="Stubbendieck R."/>
            <person name="Wendt-Pienkowski E."/>
        </authorList>
    </citation>
    <scope>NUCLEOTIDE SEQUENCE</scope>
    <source>
        <strain evidence="4">SID7499</strain>
    </source>
</reference>
<dbReference type="GO" id="GO:0016887">
    <property type="term" value="F:ATP hydrolysis activity"/>
    <property type="evidence" value="ECO:0007669"/>
    <property type="project" value="InterPro"/>
</dbReference>
<evidence type="ECO:0000256" key="2">
    <source>
        <dbReference type="ARBA" id="ARBA00022448"/>
    </source>
</evidence>
<dbReference type="EMBL" id="JAAGMN010002051">
    <property type="protein sequence ID" value="NEE08880.1"/>
    <property type="molecule type" value="Genomic_DNA"/>
</dbReference>
<dbReference type="PANTHER" id="PTHR43335:SF4">
    <property type="entry name" value="ABC TRANSPORTER, ATP-BINDING PROTEIN"/>
    <property type="match status" value="1"/>
</dbReference>
<dbReference type="Gene3D" id="3.40.50.300">
    <property type="entry name" value="P-loop containing nucleotide triphosphate hydrolases"/>
    <property type="match status" value="1"/>
</dbReference>
<accession>A0A6G3WUB3</accession>
<gene>
    <name evidence="4" type="ORF">G3M58_20805</name>
</gene>
<dbReference type="InterPro" id="IPR027417">
    <property type="entry name" value="P-loop_NTPase"/>
</dbReference>
<keyword evidence="4" id="KW-0547">Nucleotide-binding</keyword>
<organism evidence="4">
    <name type="scientific">Streptomyces sp. SID7499</name>
    <dbReference type="NCBI Taxonomy" id="2706086"/>
    <lineage>
        <taxon>Bacteria</taxon>
        <taxon>Bacillati</taxon>
        <taxon>Actinomycetota</taxon>
        <taxon>Actinomycetes</taxon>
        <taxon>Kitasatosporales</taxon>
        <taxon>Streptomycetaceae</taxon>
        <taxon>Streptomyces</taxon>
    </lineage>
</organism>
<comment type="caution">
    <text evidence="4">The sequence shown here is derived from an EMBL/GenBank/DDBJ whole genome shotgun (WGS) entry which is preliminary data.</text>
</comment>
<keyword evidence="2" id="KW-0813">Transport</keyword>
<comment type="similarity">
    <text evidence="1">Belongs to the ABC transporter superfamily.</text>
</comment>
<dbReference type="Pfam" id="PF00005">
    <property type="entry name" value="ABC_tran"/>
    <property type="match status" value="1"/>
</dbReference>
<protein>
    <submittedName>
        <fullName evidence="4">ATP-binding cassette domain-containing protein</fullName>
    </submittedName>
</protein>
<dbReference type="AlphaFoldDB" id="A0A6G3WUB3"/>
<feature type="non-terminal residue" evidence="4">
    <location>
        <position position="52"/>
    </location>
</feature>
<evidence type="ECO:0000259" key="3">
    <source>
        <dbReference type="Pfam" id="PF00005"/>
    </source>
</evidence>
<evidence type="ECO:0000256" key="1">
    <source>
        <dbReference type="ARBA" id="ARBA00005417"/>
    </source>
</evidence>